<dbReference type="EMBL" id="MN740898">
    <property type="protein sequence ID" value="QHU17040.1"/>
    <property type="molecule type" value="Genomic_DNA"/>
</dbReference>
<protein>
    <recommendedName>
        <fullName evidence="2">RNA ligase domain-containing protein</fullName>
    </recommendedName>
</protein>
<evidence type="ECO:0008006" key="2">
    <source>
        <dbReference type="Google" id="ProtNLM"/>
    </source>
</evidence>
<evidence type="ECO:0000313" key="1">
    <source>
        <dbReference type="EMBL" id="QHU17040.1"/>
    </source>
</evidence>
<sequence length="418" mass="49348">MSFERVCYRDYVLELDSPQFSEKIVPSKMVEHAALSYAVYHYDTDILCFDDHFHGQFRSVVFSHPENRLLSFSPPKSAVNERFMEETPFLDDEHVTVSEKVEGVMINLFYEKRNGRWTLATKTTVGGNRWVFEPKNDPAYVGNRKPKPEKSSFLAMFLDALQCSQHDLNDCAIINELDTQYSYSFVLQHPDNTITRRVERPRVYLVAVYDIDQQHNRAVEIPSYVYENWPIFLNVGIIEFPTKITESSYDTIRKKYCAKHSSYVGPGIVVHNYAKGMRTVFENEAYGELRNAYKINTMLLYQYLSLHRIDKIADFMKYFHPYRKQMEEFRRAFDDFIKCLHQAYLDVHVLKIIRVADLNHSIAPHVKSLHKNIYLRFIGTRLAKRITREVVREYVETMEPREMLYLMTHHRRTATVGQ</sequence>
<dbReference type="AlphaFoldDB" id="A0A6C0KK37"/>
<organism evidence="1">
    <name type="scientific">viral metagenome</name>
    <dbReference type="NCBI Taxonomy" id="1070528"/>
    <lineage>
        <taxon>unclassified sequences</taxon>
        <taxon>metagenomes</taxon>
        <taxon>organismal metagenomes</taxon>
    </lineage>
</organism>
<proteinExistence type="predicted"/>
<reference evidence="1" key="1">
    <citation type="journal article" date="2020" name="Nature">
        <title>Giant virus diversity and host interactions through global metagenomics.</title>
        <authorList>
            <person name="Schulz F."/>
            <person name="Roux S."/>
            <person name="Paez-Espino D."/>
            <person name="Jungbluth S."/>
            <person name="Walsh D.A."/>
            <person name="Denef V.J."/>
            <person name="McMahon K.D."/>
            <person name="Konstantinidis K.T."/>
            <person name="Eloe-Fadrosh E.A."/>
            <person name="Kyrpides N.C."/>
            <person name="Woyke T."/>
        </authorList>
    </citation>
    <scope>NUCLEOTIDE SEQUENCE</scope>
    <source>
        <strain evidence="1">GVMAG-S-3300012000-57</strain>
    </source>
</reference>
<accession>A0A6C0KK37</accession>
<name>A0A6C0KK37_9ZZZZ</name>